<dbReference type="PANTHER" id="PTHR31014">
    <property type="entry name" value="MITOCHONDRIAL TRANSLATION SYSTEM COMPONENT PET127-RELATED"/>
    <property type="match status" value="1"/>
</dbReference>
<feature type="non-terminal residue" evidence="1">
    <location>
        <position position="1"/>
    </location>
</feature>
<name>A0A9P1FY00_9DINO</name>
<dbReference type="OrthoDB" id="10249045at2759"/>
<reference evidence="1" key="1">
    <citation type="submission" date="2022-10" db="EMBL/GenBank/DDBJ databases">
        <authorList>
            <person name="Chen Y."/>
            <person name="Dougan E. K."/>
            <person name="Chan C."/>
            <person name="Rhodes N."/>
            <person name="Thang M."/>
        </authorList>
    </citation>
    <scope>NUCLEOTIDE SEQUENCE</scope>
</reference>
<comment type="caution">
    <text evidence="1">The sequence shown here is derived from an EMBL/GenBank/DDBJ whole genome shotgun (WGS) entry which is preliminary data.</text>
</comment>
<reference evidence="2 3" key="2">
    <citation type="submission" date="2024-05" db="EMBL/GenBank/DDBJ databases">
        <authorList>
            <person name="Chen Y."/>
            <person name="Shah S."/>
            <person name="Dougan E. K."/>
            <person name="Thang M."/>
            <person name="Chan C."/>
        </authorList>
    </citation>
    <scope>NUCLEOTIDE SEQUENCE [LARGE SCALE GENOMIC DNA]</scope>
</reference>
<dbReference type="EMBL" id="CAMXCT020001519">
    <property type="protein sequence ID" value="CAL1144205.1"/>
    <property type="molecule type" value="Genomic_DNA"/>
</dbReference>
<evidence type="ECO:0000313" key="3">
    <source>
        <dbReference type="Proteomes" id="UP001152797"/>
    </source>
</evidence>
<accession>A0A9P1FY00</accession>
<evidence type="ECO:0000313" key="2">
    <source>
        <dbReference type="EMBL" id="CAL4778142.1"/>
    </source>
</evidence>
<protein>
    <submittedName>
        <fullName evidence="2">mRNA degradation protein, mitochondrial</fullName>
    </submittedName>
</protein>
<dbReference type="EMBL" id="CAMXCT030001519">
    <property type="protein sequence ID" value="CAL4778142.1"/>
    <property type="molecule type" value="Genomic_DNA"/>
</dbReference>
<keyword evidence="3" id="KW-1185">Reference proteome</keyword>
<dbReference type="Pfam" id="PF08634">
    <property type="entry name" value="Pet127"/>
    <property type="match status" value="1"/>
</dbReference>
<gene>
    <name evidence="1" type="ORF">C1SCF055_LOCUS17782</name>
</gene>
<proteinExistence type="predicted"/>
<dbReference type="GO" id="GO:0000964">
    <property type="term" value="P:mitochondrial RNA 5'-end processing"/>
    <property type="evidence" value="ECO:0007669"/>
    <property type="project" value="TreeGrafter"/>
</dbReference>
<dbReference type="InterPro" id="IPR013943">
    <property type="entry name" value="Pet127"/>
</dbReference>
<evidence type="ECO:0000313" key="1">
    <source>
        <dbReference type="EMBL" id="CAI3990830.1"/>
    </source>
</evidence>
<dbReference type="GO" id="GO:0005740">
    <property type="term" value="C:mitochondrial envelope"/>
    <property type="evidence" value="ECO:0007669"/>
    <property type="project" value="TreeGrafter"/>
</dbReference>
<dbReference type="EMBL" id="CAMXCT010001519">
    <property type="protein sequence ID" value="CAI3990830.1"/>
    <property type="molecule type" value="Genomic_DNA"/>
</dbReference>
<sequence>MCQTSQATRFGQLLMPVSPKRSTLFCNSEKPWKQDAATSAQMVQQQLLRRGSASMSEQLGNCSLGGYDDDAHVKACSAGAKCARCTWVKYKPVWQKELAWLDAKMNMESGSWGLGCRLCHDAQEVSPEAMSKFPVSRHHFARYEVNSGDIRVARFRKHAASPAHRTAESYLSPVCQCHPPNSSKLVHEGGSSEVSCARRRKRKGEIVFGNFDCRRSVKSLLSCCNYGCQLACAAIAIKEAPVDSCKDGGIVLLNSLSNKVQGGARGLLVLYRPNVSCCKEASAQVELKKIATKASPYYFQEADPNLVRVMSMAAKYALTLAAGPNLVRVTSMAVKYALNAAVGPNLVRVTRMAWYNLGIRRDVQVKHFEWPVPFKERLTLKQLLGNPAMEWKCNLREKTHDVDGSALSSTARKNLIQFQDFLDKNPAKQDSDFIQLGWRTNAPASLPPDAKESIATGGIKARGVWPGAYKPGDVEELQRFPQRVLGHMIGNAMSVCVVRRLVLAHKTSLTCNMAAAGEKRLPQGVLNRADLQLGVQAFLLWDPALKEKSAFELENAREALIFCQPFFKEDRTRSCALACAIMFFTILQMTLDRPGTEPTDCTWTAHLYTRSGQIQPMQEKIEKCPALTSRGLLAGKVGELDSAASFLLGAINAMPHDLLPQEINWKALPPFVPACEDGRLEQLARKNGCKFYSSTSSLTGVLSRCYFAISQHRGFDPKGLTKSFLKRRRTFSPSTRWPTVVYLRVNEPGDAWSLTAGGDDGNDENVLLDLGLTMEYQLTTPKSTFDARFLQKDEEADPPDLEKEGLAYRFLKVGRTMMRSQLDAIHRGEVFDVKTRAVFDIRHNITDYENQRKYRITRILGQGPSYELEIYEMMRNAFMKYGLQAKIGRMDGVIVAYHNTAEIFGFQYIPLEDMERCIYGGMEAADVAFDLSIQMLEKIMDLLTK</sequence>
<dbReference type="Proteomes" id="UP001152797">
    <property type="component" value="Unassembled WGS sequence"/>
</dbReference>
<organism evidence="1">
    <name type="scientific">Cladocopium goreaui</name>
    <dbReference type="NCBI Taxonomy" id="2562237"/>
    <lineage>
        <taxon>Eukaryota</taxon>
        <taxon>Sar</taxon>
        <taxon>Alveolata</taxon>
        <taxon>Dinophyceae</taxon>
        <taxon>Suessiales</taxon>
        <taxon>Symbiodiniaceae</taxon>
        <taxon>Cladocopium</taxon>
    </lineage>
</organism>
<dbReference type="AlphaFoldDB" id="A0A9P1FY00"/>
<dbReference type="PANTHER" id="PTHR31014:SF0">
    <property type="entry name" value="MITOCHONDRIAL TRANSLATION SYSTEM COMPONENT PET127-RELATED"/>
    <property type="match status" value="1"/>
</dbReference>